<feature type="transmembrane region" description="Helical" evidence="6">
    <location>
        <begin position="454"/>
        <end position="480"/>
    </location>
</feature>
<dbReference type="PROSITE" id="PS50850">
    <property type="entry name" value="MFS"/>
    <property type="match status" value="1"/>
</dbReference>
<feature type="transmembrane region" description="Helical" evidence="6">
    <location>
        <begin position="294"/>
        <end position="315"/>
    </location>
</feature>
<keyword evidence="4 6" id="KW-1133">Transmembrane helix</keyword>
<evidence type="ECO:0000313" key="9">
    <source>
        <dbReference type="Proteomes" id="UP000327236"/>
    </source>
</evidence>
<dbReference type="Pfam" id="PF07690">
    <property type="entry name" value="MFS_1"/>
    <property type="match status" value="1"/>
</dbReference>
<dbReference type="InterPro" id="IPR036259">
    <property type="entry name" value="MFS_trans_sf"/>
</dbReference>
<dbReference type="PANTHER" id="PTHR23501">
    <property type="entry name" value="MAJOR FACILITATOR SUPERFAMILY"/>
    <property type="match status" value="1"/>
</dbReference>
<feature type="transmembrane region" description="Helical" evidence="6">
    <location>
        <begin position="132"/>
        <end position="151"/>
    </location>
</feature>
<feature type="transmembrane region" description="Helical" evidence="6">
    <location>
        <begin position="44"/>
        <end position="62"/>
    </location>
</feature>
<dbReference type="GO" id="GO:0005886">
    <property type="term" value="C:plasma membrane"/>
    <property type="evidence" value="ECO:0007669"/>
    <property type="project" value="UniProtKB-SubCell"/>
</dbReference>
<protein>
    <submittedName>
        <fullName evidence="8">MFS transporter</fullName>
    </submittedName>
</protein>
<feature type="domain" description="Major facilitator superfamily (MFS) profile" evidence="7">
    <location>
        <begin position="9"/>
        <end position="484"/>
    </location>
</feature>
<gene>
    <name evidence="8" type="ORF">F6H94_02070</name>
</gene>
<evidence type="ECO:0000256" key="3">
    <source>
        <dbReference type="ARBA" id="ARBA00022692"/>
    </source>
</evidence>
<feature type="transmembrane region" description="Helical" evidence="6">
    <location>
        <begin position="195"/>
        <end position="217"/>
    </location>
</feature>
<feature type="transmembrane region" description="Helical" evidence="6">
    <location>
        <begin position="393"/>
        <end position="415"/>
    </location>
</feature>
<feature type="transmembrane region" description="Helical" evidence="6">
    <location>
        <begin position="223"/>
        <end position="242"/>
    </location>
</feature>
<comment type="caution">
    <text evidence="8">The sequence shown here is derived from an EMBL/GenBank/DDBJ whole genome shotgun (WGS) entry which is preliminary data.</text>
</comment>
<dbReference type="RefSeq" id="WP_006585426.1">
    <property type="nucleotide sequence ID" value="NZ_CATOUV010000001.1"/>
</dbReference>
<dbReference type="EMBL" id="VYWW01000006">
    <property type="protein sequence ID" value="KAA9323769.1"/>
    <property type="molecule type" value="Genomic_DNA"/>
</dbReference>
<evidence type="ECO:0000259" key="7">
    <source>
        <dbReference type="PROSITE" id="PS50850"/>
    </source>
</evidence>
<dbReference type="InterPro" id="IPR011701">
    <property type="entry name" value="MFS"/>
</dbReference>
<keyword evidence="5 6" id="KW-0472">Membrane</keyword>
<evidence type="ECO:0000256" key="2">
    <source>
        <dbReference type="ARBA" id="ARBA00022448"/>
    </source>
</evidence>
<accession>A0A5N1IEY8</accession>
<dbReference type="InterPro" id="IPR020846">
    <property type="entry name" value="MFS_dom"/>
</dbReference>
<evidence type="ECO:0000313" key="8">
    <source>
        <dbReference type="EMBL" id="KAA9323769.1"/>
    </source>
</evidence>
<sequence length="490" mass="53463">MDKKRTIIVTMALLLSNAMSGLDNTIINTALPRIIADLKGIEYMGWMVSVFLLGTAVATPLWSKLGERTSNKIAYQLAALTFLLGALFQGMAPNMFILLLARLLCGLGNGGMVSIPYIIYSDLYPNPAKRMRTLGLVSAFYSSATIMGPMLGGWIVDTLSWRWVFYLNIPVALISIILVQIYFIDEKIERPKKKVDLGGALTLTLGLIIMLIGVDLIGETQLGTLLVLFAAALIFFGMLIIIEKRAEDPVIPGHLFKNSDLNIDFALFVLIWAAMMAFSVYAPMWAQGLLATSAFIGGATQIPGAFTDLCASLSVAKMREHWSAGQVVLIGIGSLLIGYFLMMFGPITMPYFLIILAGMFQGVGNGIVFNELQVKVQQDVEKKDVPVATSFSFLIRMIASAVAASVFGLIMNAALFRGVRESGGSITINMLNHLSDAETSKSLPQALLPQMRQILYSGIHNIMIVATTLIVGSFIIGYYARQKEKRTISK</sequence>
<evidence type="ECO:0000256" key="1">
    <source>
        <dbReference type="ARBA" id="ARBA00004651"/>
    </source>
</evidence>
<feature type="transmembrane region" description="Helical" evidence="6">
    <location>
        <begin position="163"/>
        <end position="183"/>
    </location>
</feature>
<dbReference type="Gene3D" id="1.20.1250.20">
    <property type="entry name" value="MFS general substrate transporter like domains"/>
    <property type="match status" value="1"/>
</dbReference>
<comment type="subcellular location">
    <subcellularLocation>
        <location evidence="1">Cell membrane</location>
        <topology evidence="1">Multi-pass membrane protein</topology>
    </subcellularLocation>
</comment>
<reference evidence="8 9" key="1">
    <citation type="submission" date="2019-09" db="EMBL/GenBank/DDBJ databases">
        <title>Draft genome sequence assemblies of isolates from the urinary tract.</title>
        <authorList>
            <person name="Mores C.R."/>
            <person name="Putonti C."/>
            <person name="Wolfe A.J."/>
        </authorList>
    </citation>
    <scope>NUCLEOTIDE SEQUENCE [LARGE SCALE GENOMIC DNA]</scope>
    <source>
        <strain evidence="8 9">UMB246</strain>
    </source>
</reference>
<evidence type="ECO:0000256" key="4">
    <source>
        <dbReference type="ARBA" id="ARBA00022989"/>
    </source>
</evidence>
<name>A0A5N1IEY8_LACJE</name>
<proteinExistence type="predicted"/>
<dbReference type="SUPFAM" id="SSF103473">
    <property type="entry name" value="MFS general substrate transporter"/>
    <property type="match status" value="1"/>
</dbReference>
<dbReference type="GeneID" id="31742168"/>
<feature type="transmembrane region" description="Helical" evidence="6">
    <location>
        <begin position="327"/>
        <end position="345"/>
    </location>
</feature>
<feature type="transmembrane region" description="Helical" evidence="6">
    <location>
        <begin position="97"/>
        <end position="120"/>
    </location>
</feature>
<dbReference type="OrthoDB" id="9816041at2"/>
<feature type="transmembrane region" description="Helical" evidence="6">
    <location>
        <begin position="74"/>
        <end position="91"/>
    </location>
</feature>
<dbReference type="GO" id="GO:0022857">
    <property type="term" value="F:transmembrane transporter activity"/>
    <property type="evidence" value="ECO:0007669"/>
    <property type="project" value="InterPro"/>
</dbReference>
<dbReference type="Proteomes" id="UP000327236">
    <property type="component" value="Unassembled WGS sequence"/>
</dbReference>
<dbReference type="PANTHER" id="PTHR23501:SF191">
    <property type="entry name" value="VACUOLAR BASIC AMINO ACID TRANSPORTER 4"/>
    <property type="match status" value="1"/>
</dbReference>
<evidence type="ECO:0000256" key="5">
    <source>
        <dbReference type="ARBA" id="ARBA00023136"/>
    </source>
</evidence>
<feature type="transmembrane region" description="Helical" evidence="6">
    <location>
        <begin position="263"/>
        <end position="282"/>
    </location>
</feature>
<dbReference type="KEGG" id="lje:BUE77_00460"/>
<feature type="transmembrane region" description="Helical" evidence="6">
    <location>
        <begin position="351"/>
        <end position="372"/>
    </location>
</feature>
<keyword evidence="3 6" id="KW-0812">Transmembrane</keyword>
<dbReference type="AlphaFoldDB" id="A0A5N1IEY8"/>
<evidence type="ECO:0000256" key="6">
    <source>
        <dbReference type="SAM" id="Phobius"/>
    </source>
</evidence>
<keyword evidence="2" id="KW-0813">Transport</keyword>
<organism evidence="8 9">
    <name type="scientific">Lactobacillus jensenii</name>
    <dbReference type="NCBI Taxonomy" id="109790"/>
    <lineage>
        <taxon>Bacteria</taxon>
        <taxon>Bacillati</taxon>
        <taxon>Bacillota</taxon>
        <taxon>Bacilli</taxon>
        <taxon>Lactobacillales</taxon>
        <taxon>Lactobacillaceae</taxon>
        <taxon>Lactobacillus</taxon>
    </lineage>
</organism>